<feature type="transmembrane region" description="Helical" evidence="10">
    <location>
        <begin position="33"/>
        <end position="50"/>
    </location>
</feature>
<dbReference type="Pfam" id="PF02949">
    <property type="entry name" value="7tm_6"/>
    <property type="match status" value="1"/>
</dbReference>
<dbReference type="Proteomes" id="UP000297026">
    <property type="component" value="Unassembled WGS sequence"/>
</dbReference>
<protein>
    <recommendedName>
        <fullName evidence="10">Odorant receptor</fullName>
    </recommendedName>
</protein>
<sequence>MENILDSPYYRLTKRGLQCIGHWPFQSTREKRSLRCLTFIITISLLIPKIIKCIESLDDVDITIECIPIISCYILALIKFFNWIIMEDHLRRLLMTIERDWKSLTRQRDIEILHQYSDRGRKYNLAYTTFIYGTLLLYFCSPAVPKILDFFNPLNETRRRVFLFQTEYFIDQDKYYVQILMHAWITVTVATAYIVFFDNVFALFVNHACGRLEILRDHLETIHSNELIENGEKSVDDFVTIKRRIGVCSDIQTQTFQFIELLTSSYDIALLFVVGISMALIVFTGVVIVMKMSQPTEMIRIVGICLDSIFHLFWISWLGHMLMVQNDRVFNAALSEWYSLSERSQLMLIPLMMRSSKPVRCQLTAGRIYVMSMQSFGAALKTVASLFTILNSMR</sequence>
<accession>A0A4E0RLG0</accession>
<keyword evidence="6 10" id="KW-1133">Transmembrane helix</keyword>
<dbReference type="GO" id="GO:0004984">
    <property type="term" value="F:olfactory receptor activity"/>
    <property type="evidence" value="ECO:0007669"/>
    <property type="project" value="InterPro"/>
</dbReference>
<dbReference type="EMBL" id="ML158592">
    <property type="protein sequence ID" value="THK32969.1"/>
    <property type="molecule type" value="Genomic_DNA"/>
</dbReference>
<keyword evidence="3 10" id="KW-0716">Sensory transduction</keyword>
<dbReference type="InterPro" id="IPR004117">
    <property type="entry name" value="7tm6_olfct_rcpt"/>
</dbReference>
<evidence type="ECO:0000313" key="11">
    <source>
        <dbReference type="EMBL" id="THK32969.1"/>
    </source>
</evidence>
<evidence type="ECO:0000313" key="12">
    <source>
        <dbReference type="Proteomes" id="UP000297026"/>
    </source>
</evidence>
<keyword evidence="9 10" id="KW-0807">Transducer</keyword>
<organism evidence="11 12">
    <name type="scientific">Diachasma alloeum</name>
    <dbReference type="NCBI Taxonomy" id="454923"/>
    <lineage>
        <taxon>Eukaryota</taxon>
        <taxon>Metazoa</taxon>
        <taxon>Ecdysozoa</taxon>
        <taxon>Arthropoda</taxon>
        <taxon>Hexapoda</taxon>
        <taxon>Insecta</taxon>
        <taxon>Pterygota</taxon>
        <taxon>Neoptera</taxon>
        <taxon>Endopterygota</taxon>
        <taxon>Hymenoptera</taxon>
        <taxon>Apocrita</taxon>
        <taxon>Ichneumonoidea</taxon>
        <taxon>Braconidae</taxon>
        <taxon>Opiinae</taxon>
        <taxon>Diachasma</taxon>
    </lineage>
</organism>
<feature type="transmembrane region" description="Helical" evidence="10">
    <location>
        <begin position="268"/>
        <end position="289"/>
    </location>
</feature>
<name>A0A4E0RLG0_9HYME</name>
<evidence type="ECO:0000256" key="3">
    <source>
        <dbReference type="ARBA" id="ARBA00022606"/>
    </source>
</evidence>
<evidence type="ECO:0000256" key="4">
    <source>
        <dbReference type="ARBA" id="ARBA00022692"/>
    </source>
</evidence>
<dbReference type="GO" id="GO:0005549">
    <property type="term" value="F:odorant binding"/>
    <property type="evidence" value="ECO:0007669"/>
    <property type="project" value="InterPro"/>
</dbReference>
<dbReference type="PANTHER" id="PTHR21137">
    <property type="entry name" value="ODORANT RECEPTOR"/>
    <property type="match status" value="1"/>
</dbReference>
<evidence type="ECO:0000256" key="10">
    <source>
        <dbReference type="RuleBase" id="RU351113"/>
    </source>
</evidence>
<dbReference type="PANTHER" id="PTHR21137:SF35">
    <property type="entry name" value="ODORANT RECEPTOR 19A-RELATED"/>
    <property type="match status" value="1"/>
</dbReference>
<comment type="caution">
    <text evidence="10">Lacks conserved residue(s) required for the propagation of feature annotation.</text>
</comment>
<keyword evidence="12" id="KW-1185">Reference proteome</keyword>
<comment type="subcellular location">
    <subcellularLocation>
        <location evidence="1 10">Cell membrane</location>
        <topology evidence="1 10">Multi-pass membrane protein</topology>
    </subcellularLocation>
</comment>
<keyword evidence="8 10" id="KW-0675">Receptor</keyword>
<reference evidence="11" key="1">
    <citation type="submission" date="2019-02" db="EMBL/GenBank/DDBJ databases">
        <title>Genome of the parasitoid wasp Diachasma alloeum, an emerging model for ecological speciation and transitions to asexual reproduction.</title>
        <authorList>
            <person name="Robertson H.M."/>
            <person name="Walden K.K."/>
            <person name="Tvedte E.S."/>
            <person name="Hood G.R."/>
            <person name="Feder J.L."/>
            <person name="Forbes A.A."/>
            <person name="Logsdon J.M."/>
            <person name="Mcelroy K.E."/>
        </authorList>
    </citation>
    <scope>NUCLEOTIDE SEQUENCE [LARGE SCALE GENOMIC DNA]</scope>
    <source>
        <strain evidence="11">Michigan</strain>
    </source>
</reference>
<evidence type="ECO:0000256" key="6">
    <source>
        <dbReference type="ARBA" id="ARBA00022989"/>
    </source>
</evidence>
<evidence type="ECO:0000256" key="5">
    <source>
        <dbReference type="ARBA" id="ARBA00022725"/>
    </source>
</evidence>
<gene>
    <name evidence="11" type="primary">Or157</name>
    <name evidence="11" type="ORF">DALL_DALL000142</name>
</gene>
<proteinExistence type="inferred from homology"/>
<keyword evidence="5 10" id="KW-0552">Olfaction</keyword>
<feature type="transmembrane region" description="Helical" evidence="10">
    <location>
        <begin position="62"/>
        <end position="85"/>
    </location>
</feature>
<evidence type="ECO:0000256" key="8">
    <source>
        <dbReference type="ARBA" id="ARBA00023170"/>
    </source>
</evidence>
<evidence type="ECO:0000256" key="2">
    <source>
        <dbReference type="ARBA" id="ARBA00022475"/>
    </source>
</evidence>
<keyword evidence="7 10" id="KW-0472">Membrane</keyword>
<evidence type="ECO:0000256" key="1">
    <source>
        <dbReference type="ARBA" id="ARBA00004651"/>
    </source>
</evidence>
<evidence type="ECO:0000256" key="9">
    <source>
        <dbReference type="ARBA" id="ARBA00023224"/>
    </source>
</evidence>
<dbReference type="GO" id="GO:0007165">
    <property type="term" value="P:signal transduction"/>
    <property type="evidence" value="ECO:0007669"/>
    <property type="project" value="UniProtKB-KW"/>
</dbReference>
<comment type="similarity">
    <text evidence="10">Belongs to the insect chemoreceptor superfamily. Heteromeric odorant receptor channel (TC 1.A.69) family.</text>
</comment>
<keyword evidence="2" id="KW-1003">Cell membrane</keyword>
<dbReference type="GO" id="GO:0005886">
    <property type="term" value="C:plasma membrane"/>
    <property type="evidence" value="ECO:0007669"/>
    <property type="project" value="UniProtKB-SubCell"/>
</dbReference>
<feature type="transmembrane region" description="Helical" evidence="10">
    <location>
        <begin position="175"/>
        <end position="196"/>
    </location>
</feature>
<dbReference type="AlphaFoldDB" id="A0A4E0RLG0"/>
<feature type="transmembrane region" description="Helical" evidence="10">
    <location>
        <begin position="301"/>
        <end position="319"/>
    </location>
</feature>
<feature type="transmembrane region" description="Helical" evidence="10">
    <location>
        <begin position="368"/>
        <end position="390"/>
    </location>
</feature>
<evidence type="ECO:0000256" key="7">
    <source>
        <dbReference type="ARBA" id="ARBA00023136"/>
    </source>
</evidence>
<keyword evidence="4 10" id="KW-0812">Transmembrane</keyword>